<feature type="non-terminal residue" evidence="2">
    <location>
        <position position="101"/>
    </location>
</feature>
<dbReference type="AlphaFoldDB" id="A0AAW0YHI8"/>
<keyword evidence="3" id="KW-1185">Reference proteome</keyword>
<feature type="region of interest" description="Disordered" evidence="1">
    <location>
        <begin position="42"/>
        <end position="85"/>
    </location>
</feature>
<feature type="compositionally biased region" description="Low complexity" evidence="1">
    <location>
        <begin position="66"/>
        <end position="77"/>
    </location>
</feature>
<sequence length="101" mass="11201">MSSSINTYSSCTGCQLGQCTDKSHRMPFPYYLNELSASDNSTIASIPQQNGNAKPNNLETSEARSQQQLQQQQQQQQHPSCHYPPDALHVPGVFTCRFNPG</sequence>
<proteinExistence type="predicted"/>
<protein>
    <submittedName>
        <fullName evidence="2">Uncharacterized protein</fullName>
    </submittedName>
</protein>
<name>A0AAW0YHI8_CHEQU</name>
<comment type="caution">
    <text evidence="2">The sequence shown here is derived from an EMBL/GenBank/DDBJ whole genome shotgun (WGS) entry which is preliminary data.</text>
</comment>
<accession>A0AAW0YHI8</accession>
<dbReference type="EMBL" id="JARKIK010000006">
    <property type="protein sequence ID" value="KAK8751263.1"/>
    <property type="molecule type" value="Genomic_DNA"/>
</dbReference>
<feature type="compositionally biased region" description="Polar residues" evidence="1">
    <location>
        <begin position="42"/>
        <end position="65"/>
    </location>
</feature>
<evidence type="ECO:0000313" key="3">
    <source>
        <dbReference type="Proteomes" id="UP001445076"/>
    </source>
</evidence>
<dbReference type="Proteomes" id="UP001445076">
    <property type="component" value="Unassembled WGS sequence"/>
</dbReference>
<gene>
    <name evidence="2" type="ORF">OTU49_013808</name>
</gene>
<reference evidence="2 3" key="1">
    <citation type="journal article" date="2024" name="BMC Genomics">
        <title>Genome assembly of redclaw crayfish (Cherax quadricarinatus) provides insights into its immune adaptation and hypoxia tolerance.</title>
        <authorList>
            <person name="Liu Z."/>
            <person name="Zheng J."/>
            <person name="Li H."/>
            <person name="Fang K."/>
            <person name="Wang S."/>
            <person name="He J."/>
            <person name="Zhou D."/>
            <person name="Weng S."/>
            <person name="Chi M."/>
            <person name="Gu Z."/>
            <person name="He J."/>
            <person name="Li F."/>
            <person name="Wang M."/>
        </authorList>
    </citation>
    <scope>NUCLEOTIDE SEQUENCE [LARGE SCALE GENOMIC DNA]</scope>
    <source>
        <strain evidence="2">ZL_2023a</strain>
    </source>
</reference>
<evidence type="ECO:0000313" key="2">
    <source>
        <dbReference type="EMBL" id="KAK8751263.1"/>
    </source>
</evidence>
<organism evidence="2 3">
    <name type="scientific">Cherax quadricarinatus</name>
    <name type="common">Australian red claw crayfish</name>
    <dbReference type="NCBI Taxonomy" id="27406"/>
    <lineage>
        <taxon>Eukaryota</taxon>
        <taxon>Metazoa</taxon>
        <taxon>Ecdysozoa</taxon>
        <taxon>Arthropoda</taxon>
        <taxon>Crustacea</taxon>
        <taxon>Multicrustacea</taxon>
        <taxon>Malacostraca</taxon>
        <taxon>Eumalacostraca</taxon>
        <taxon>Eucarida</taxon>
        <taxon>Decapoda</taxon>
        <taxon>Pleocyemata</taxon>
        <taxon>Astacidea</taxon>
        <taxon>Parastacoidea</taxon>
        <taxon>Parastacidae</taxon>
        <taxon>Cherax</taxon>
    </lineage>
</organism>
<evidence type="ECO:0000256" key="1">
    <source>
        <dbReference type="SAM" id="MobiDB-lite"/>
    </source>
</evidence>